<evidence type="ECO:0000256" key="2">
    <source>
        <dbReference type="ARBA" id="ARBA00022695"/>
    </source>
</evidence>
<organism evidence="4 5">
    <name type="scientific">Roseovarius nanhaiticus</name>
    <dbReference type="NCBI Taxonomy" id="573024"/>
    <lineage>
        <taxon>Bacteria</taxon>
        <taxon>Pseudomonadati</taxon>
        <taxon>Pseudomonadota</taxon>
        <taxon>Alphaproteobacteria</taxon>
        <taxon>Rhodobacterales</taxon>
        <taxon>Roseobacteraceae</taxon>
        <taxon>Roseovarius</taxon>
    </lineage>
</organism>
<keyword evidence="5" id="KW-1185">Reference proteome</keyword>
<protein>
    <submittedName>
        <fullName evidence="4">Glycerol-3-phosphate cytidylyltransferase</fullName>
    </submittedName>
</protein>
<evidence type="ECO:0000256" key="1">
    <source>
        <dbReference type="ARBA" id="ARBA00022679"/>
    </source>
</evidence>
<dbReference type="PANTHER" id="PTHR43793">
    <property type="entry name" value="FAD SYNTHASE"/>
    <property type="match status" value="1"/>
</dbReference>
<feature type="domain" description="Cytidyltransferase-like" evidence="3">
    <location>
        <begin position="9"/>
        <end position="127"/>
    </location>
</feature>
<keyword evidence="1 4" id="KW-0808">Transferase</keyword>
<gene>
    <name evidence="4" type="ORF">SAMN05421666_1461</name>
</gene>
<dbReference type="InterPro" id="IPR014729">
    <property type="entry name" value="Rossmann-like_a/b/a_fold"/>
</dbReference>
<proteinExistence type="predicted"/>
<dbReference type="OrthoDB" id="9802794at2"/>
<dbReference type="AlphaFoldDB" id="A0A1N7FXG4"/>
<dbReference type="PANTHER" id="PTHR43793:SF1">
    <property type="entry name" value="FAD SYNTHASE"/>
    <property type="match status" value="1"/>
</dbReference>
<dbReference type="Proteomes" id="UP000186019">
    <property type="component" value="Unassembled WGS sequence"/>
</dbReference>
<dbReference type="SUPFAM" id="SSF52374">
    <property type="entry name" value="Nucleotidylyl transferase"/>
    <property type="match status" value="1"/>
</dbReference>
<sequence length="156" mass="17605">MTTSGITVLTYGTFDLFHAGHVRLLSRLADLGSRLIVGCSTDEFNAKKGKRCIMPFEARAEILRACRFVDLVIPETCWDQKRRDVVAHRAAVFAMGSDWTGKFDDLSDLRRVVYLPRTRNISTTEIKALMQRRALEAQEAGEGAQMETAVPRMRRA</sequence>
<dbReference type="RefSeq" id="WP_076532260.1">
    <property type="nucleotide sequence ID" value="NZ_FOAC01000001.1"/>
</dbReference>
<name>A0A1N7FXG4_9RHOB</name>
<dbReference type="STRING" id="573024.SAMN05216208_0675"/>
<keyword evidence="2 4" id="KW-0548">Nucleotidyltransferase</keyword>
<dbReference type="EMBL" id="FTNV01000001">
    <property type="protein sequence ID" value="SIS04977.1"/>
    <property type="molecule type" value="Genomic_DNA"/>
</dbReference>
<evidence type="ECO:0000313" key="5">
    <source>
        <dbReference type="Proteomes" id="UP000186019"/>
    </source>
</evidence>
<dbReference type="NCBIfam" id="TIGR00125">
    <property type="entry name" value="cyt_tran_rel"/>
    <property type="match status" value="1"/>
</dbReference>
<dbReference type="InterPro" id="IPR050385">
    <property type="entry name" value="Archaeal_FAD_synthase"/>
</dbReference>
<dbReference type="GO" id="GO:0016779">
    <property type="term" value="F:nucleotidyltransferase activity"/>
    <property type="evidence" value="ECO:0007669"/>
    <property type="project" value="UniProtKB-KW"/>
</dbReference>
<reference evidence="4 5" key="1">
    <citation type="submission" date="2017-01" db="EMBL/GenBank/DDBJ databases">
        <authorList>
            <person name="Mah S.A."/>
            <person name="Swanson W.J."/>
            <person name="Moy G.W."/>
            <person name="Vacquier V.D."/>
        </authorList>
    </citation>
    <scope>NUCLEOTIDE SEQUENCE [LARGE SCALE GENOMIC DNA]</scope>
    <source>
        <strain evidence="4 5">DSM 29590</strain>
    </source>
</reference>
<dbReference type="InterPro" id="IPR004821">
    <property type="entry name" value="Cyt_trans-like"/>
</dbReference>
<dbReference type="Gene3D" id="3.40.50.620">
    <property type="entry name" value="HUPs"/>
    <property type="match status" value="1"/>
</dbReference>
<evidence type="ECO:0000313" key="4">
    <source>
        <dbReference type="EMBL" id="SIS04977.1"/>
    </source>
</evidence>
<dbReference type="Pfam" id="PF01467">
    <property type="entry name" value="CTP_transf_like"/>
    <property type="match status" value="1"/>
</dbReference>
<accession>A0A1N7FXG4</accession>
<evidence type="ECO:0000259" key="3">
    <source>
        <dbReference type="Pfam" id="PF01467"/>
    </source>
</evidence>